<feature type="domain" description="Glycosyl transferase family 1" evidence="1">
    <location>
        <begin position="184"/>
        <end position="340"/>
    </location>
</feature>
<gene>
    <name evidence="3" type="ORF">SAMN05444380_1161</name>
</gene>
<dbReference type="InterPro" id="IPR001296">
    <property type="entry name" value="Glyco_trans_1"/>
</dbReference>
<protein>
    <submittedName>
        <fullName evidence="3">Glycosyltransferase involved in cell wall bisynthesis</fullName>
    </submittedName>
</protein>
<dbReference type="AlphaFoldDB" id="A0A1I2CEY9"/>
<dbReference type="GO" id="GO:0016757">
    <property type="term" value="F:glycosyltransferase activity"/>
    <property type="evidence" value="ECO:0007669"/>
    <property type="project" value="InterPro"/>
</dbReference>
<feature type="domain" description="Glycosyltransferase subfamily 4-like N-terminal" evidence="2">
    <location>
        <begin position="14"/>
        <end position="165"/>
    </location>
</feature>
<dbReference type="eggNOG" id="COG0438">
    <property type="taxonomic scope" value="Bacteria"/>
</dbReference>
<keyword evidence="3" id="KW-0808">Transferase</keyword>
<dbReference type="CDD" id="cd03811">
    <property type="entry name" value="GT4_GT28_WabH-like"/>
    <property type="match status" value="1"/>
</dbReference>
<evidence type="ECO:0000259" key="1">
    <source>
        <dbReference type="Pfam" id="PF00534"/>
    </source>
</evidence>
<dbReference type="PANTHER" id="PTHR12526">
    <property type="entry name" value="GLYCOSYLTRANSFERASE"/>
    <property type="match status" value="1"/>
</dbReference>
<dbReference type="OrthoDB" id="9811239at2"/>
<dbReference type="InterPro" id="IPR028098">
    <property type="entry name" value="Glyco_trans_4-like_N"/>
</dbReference>
<evidence type="ECO:0000313" key="4">
    <source>
        <dbReference type="Proteomes" id="UP000181976"/>
    </source>
</evidence>
<dbReference type="EMBL" id="FONA01000016">
    <property type="protein sequence ID" value="SFE66866.1"/>
    <property type="molecule type" value="Genomic_DNA"/>
</dbReference>
<proteinExistence type="predicted"/>
<evidence type="ECO:0000259" key="2">
    <source>
        <dbReference type="Pfam" id="PF13439"/>
    </source>
</evidence>
<name>A0A1I2CEY9_9BACT</name>
<dbReference type="Proteomes" id="UP000181976">
    <property type="component" value="Unassembled WGS sequence"/>
</dbReference>
<accession>A0A1I2CEY9</accession>
<evidence type="ECO:0000313" key="3">
    <source>
        <dbReference type="EMBL" id="SFE66866.1"/>
    </source>
</evidence>
<sequence>MNIVFINSIGKNKWGGGEKWMIMAASGLISLGHNVVAICRKKSRLAQKAKQQQIHVKEIDNNSDLDFIACIKFCRFFKSFNPDVIIGCQNKDWRVASLALKIIGSEAKVYARQGLQQLKNKWWYKWSVKTFCHGIITNTYSIKEVYDSFLPVEPDFVKVVYNGVEEIPQNIEPFDYSRYLPANEKNPLIILTTGRLAKQKGFKYLIDAAAQIIKKHSNAYFFLAGQGKLEKKLKRQINQLGISKNFILLGFFDNIHPLLEGADVFVFSSLYEGMPNAVLEAMAHGLVVVSTNVNGISEIIHPGVNGYTVNPENTQELFLALENVINKRKDIFQIGQKAKQFVSQSFPIQGMVKKLDELLCDDFLR</sequence>
<organism evidence="3 4">
    <name type="scientific">Thermophagus xiamenensis</name>
    <dbReference type="NCBI Taxonomy" id="385682"/>
    <lineage>
        <taxon>Bacteria</taxon>
        <taxon>Pseudomonadati</taxon>
        <taxon>Bacteroidota</taxon>
        <taxon>Bacteroidia</taxon>
        <taxon>Marinilabiliales</taxon>
        <taxon>Marinilabiliaceae</taxon>
        <taxon>Thermophagus</taxon>
    </lineage>
</organism>
<reference evidence="3 4" key="1">
    <citation type="submission" date="2016-10" db="EMBL/GenBank/DDBJ databases">
        <authorList>
            <person name="de Groot N.N."/>
        </authorList>
    </citation>
    <scope>NUCLEOTIDE SEQUENCE [LARGE SCALE GENOMIC DNA]</scope>
    <source>
        <strain evidence="3 4">DSM 19012</strain>
    </source>
</reference>
<dbReference type="RefSeq" id="WP_010527639.1">
    <property type="nucleotide sequence ID" value="NZ_AFSL01000056.1"/>
</dbReference>
<dbReference type="Gene3D" id="3.40.50.2000">
    <property type="entry name" value="Glycogen Phosphorylase B"/>
    <property type="match status" value="2"/>
</dbReference>
<dbReference type="STRING" id="385682.SAMN05444380_1161"/>
<dbReference type="Pfam" id="PF00534">
    <property type="entry name" value="Glycos_transf_1"/>
    <property type="match status" value="1"/>
</dbReference>
<dbReference type="InParanoid" id="A0A1I2CEY9"/>
<dbReference type="FunCoup" id="A0A1I2CEY9">
    <property type="interactions" value="67"/>
</dbReference>
<keyword evidence="4" id="KW-1185">Reference proteome</keyword>
<dbReference type="SUPFAM" id="SSF53756">
    <property type="entry name" value="UDP-Glycosyltransferase/glycogen phosphorylase"/>
    <property type="match status" value="1"/>
</dbReference>
<dbReference type="Pfam" id="PF13439">
    <property type="entry name" value="Glyco_transf_4"/>
    <property type="match status" value="1"/>
</dbReference>
<dbReference type="PANTHER" id="PTHR12526:SF638">
    <property type="entry name" value="SPORE COAT PROTEIN SA"/>
    <property type="match status" value="1"/>
</dbReference>